<evidence type="ECO:0000313" key="9">
    <source>
        <dbReference type="Proteomes" id="UP001519503"/>
    </source>
</evidence>
<dbReference type="PANTHER" id="PTHR35794:SF1">
    <property type="entry name" value="CELL CYCLE PROTEIN GPSB"/>
    <property type="match status" value="1"/>
</dbReference>
<comment type="caution">
    <text evidence="8">The sequence shown here is derived from an EMBL/GenBank/DDBJ whole genome shotgun (WGS) entry which is preliminary data.</text>
</comment>
<keyword evidence="9" id="KW-1185">Reference proteome</keyword>
<accession>A0ABS5QWM3</accession>
<dbReference type="PANTHER" id="PTHR35794">
    <property type="entry name" value="CELL DIVISION PROTEIN DIVIVA"/>
    <property type="match status" value="1"/>
</dbReference>
<evidence type="ECO:0000313" key="8">
    <source>
        <dbReference type="EMBL" id="MBS9337600.1"/>
    </source>
</evidence>
<keyword evidence="5" id="KW-0131">Cell cycle</keyword>
<dbReference type="NCBIfam" id="TIGR03544">
    <property type="entry name" value="DivI1A_domain"/>
    <property type="match status" value="1"/>
</dbReference>
<dbReference type="Pfam" id="PF05103">
    <property type="entry name" value="DivIVA"/>
    <property type="match status" value="1"/>
</dbReference>
<dbReference type="RefSeq" id="WP_213821659.1">
    <property type="nucleotide sequence ID" value="NZ_JAAMFL010000006.1"/>
</dbReference>
<comment type="subcellular location">
    <subcellularLocation>
        <location evidence="1">Cytoplasm</location>
    </subcellularLocation>
</comment>
<dbReference type="InterPro" id="IPR019933">
    <property type="entry name" value="DivIVA_domain"/>
</dbReference>
<evidence type="ECO:0000256" key="5">
    <source>
        <dbReference type="ARBA" id="ARBA00023306"/>
    </source>
</evidence>
<dbReference type="EMBL" id="JAAMFL010000006">
    <property type="protein sequence ID" value="MBS9337600.1"/>
    <property type="molecule type" value="Genomic_DNA"/>
</dbReference>
<protein>
    <submittedName>
        <fullName evidence="8">DivIVA domain-containing protein</fullName>
    </submittedName>
</protein>
<organism evidence="8 9">
    <name type="scientific">Fructobacillus parabroussonetiae</name>
    <dbReference type="NCBI Taxonomy" id="2713174"/>
    <lineage>
        <taxon>Bacteria</taxon>
        <taxon>Bacillati</taxon>
        <taxon>Bacillota</taxon>
        <taxon>Bacilli</taxon>
        <taxon>Lactobacillales</taxon>
        <taxon>Lactobacillaceae</taxon>
        <taxon>Fructobacillus</taxon>
    </lineage>
</organism>
<evidence type="ECO:0000256" key="7">
    <source>
        <dbReference type="SAM" id="MobiDB-lite"/>
    </source>
</evidence>
<gene>
    <name evidence="8" type="ORF">G6R30_03890</name>
</gene>
<feature type="compositionally biased region" description="Basic and acidic residues" evidence="7">
    <location>
        <begin position="193"/>
        <end position="216"/>
    </location>
</feature>
<dbReference type="InterPro" id="IPR007793">
    <property type="entry name" value="DivIVA_fam"/>
</dbReference>
<keyword evidence="3" id="KW-0132">Cell division</keyword>
<feature type="region of interest" description="Disordered" evidence="7">
    <location>
        <begin position="183"/>
        <end position="245"/>
    </location>
</feature>
<reference evidence="8 9" key="1">
    <citation type="submission" date="2020-02" db="EMBL/GenBank/DDBJ databases">
        <title>Fructobacillus sp. isolated from paper mulberry of Taiwan.</title>
        <authorList>
            <person name="Lin S.-T."/>
        </authorList>
    </citation>
    <scope>NUCLEOTIDE SEQUENCE [LARGE SCALE GENOMIC DNA]</scope>
    <source>
        <strain evidence="8 9">S1-1</strain>
    </source>
</reference>
<dbReference type="Proteomes" id="UP001519503">
    <property type="component" value="Unassembled WGS sequence"/>
</dbReference>
<evidence type="ECO:0000256" key="4">
    <source>
        <dbReference type="ARBA" id="ARBA00023054"/>
    </source>
</evidence>
<feature type="coiled-coil region" evidence="6">
    <location>
        <begin position="30"/>
        <end position="129"/>
    </location>
</feature>
<keyword evidence="4 6" id="KW-0175">Coiled coil</keyword>
<evidence type="ECO:0000256" key="1">
    <source>
        <dbReference type="ARBA" id="ARBA00004496"/>
    </source>
</evidence>
<dbReference type="Gene3D" id="6.10.250.660">
    <property type="match status" value="1"/>
</dbReference>
<evidence type="ECO:0000256" key="2">
    <source>
        <dbReference type="ARBA" id="ARBA00022490"/>
    </source>
</evidence>
<evidence type="ECO:0000256" key="6">
    <source>
        <dbReference type="SAM" id="Coils"/>
    </source>
</evidence>
<proteinExistence type="predicted"/>
<sequence length="245" mass="27561">MALTPDEILNHEFTRKGSRAYVAREVDSFLDEVNNDYRALIADYEALQKKSRQQQEQIDELEGQKNQVNESIMFAQSAASRLRSETEEEVKSQLEKAQQEAKEIVDNARTKAEAEATRLAKENVDLVDEQNRLRARVNDFKQSFLSLLDDQKALLQEDKLSEAVEALPASMLSQKVLDDGHVADEEEAVDLPTDLKEIPDFAKGPIEKKADDKAADSDQPASKVNEDTEKPADPTVVVFPESEEK</sequence>
<keyword evidence="2" id="KW-0963">Cytoplasm</keyword>
<evidence type="ECO:0000256" key="3">
    <source>
        <dbReference type="ARBA" id="ARBA00022618"/>
    </source>
</evidence>
<name>A0ABS5QWM3_9LACO</name>